<dbReference type="Proteomes" id="UP000327085">
    <property type="component" value="Chromosome 7"/>
</dbReference>
<dbReference type="PROSITE" id="PS01309">
    <property type="entry name" value="UPF0057"/>
    <property type="match status" value="1"/>
</dbReference>
<accession>A0A5E4F2H8</accession>
<dbReference type="EMBL" id="CABIKO010000060">
    <property type="protein sequence ID" value="VVA22294.1"/>
    <property type="molecule type" value="Genomic_DNA"/>
</dbReference>
<organism evidence="7 8">
    <name type="scientific">Prunus dulcis</name>
    <name type="common">Almond</name>
    <name type="synonym">Amygdalus dulcis</name>
    <dbReference type="NCBI Taxonomy" id="3755"/>
    <lineage>
        <taxon>Eukaryota</taxon>
        <taxon>Viridiplantae</taxon>
        <taxon>Streptophyta</taxon>
        <taxon>Embryophyta</taxon>
        <taxon>Tracheophyta</taxon>
        <taxon>Spermatophyta</taxon>
        <taxon>Magnoliopsida</taxon>
        <taxon>eudicotyledons</taxon>
        <taxon>Gunneridae</taxon>
        <taxon>Pentapetalae</taxon>
        <taxon>rosids</taxon>
        <taxon>fabids</taxon>
        <taxon>Rosales</taxon>
        <taxon>Rosaceae</taxon>
        <taxon>Amygdaloideae</taxon>
        <taxon>Amygdaleae</taxon>
        <taxon>Prunus</taxon>
    </lineage>
</organism>
<protein>
    <submittedName>
        <fullName evidence="7">PREDICTED: hydrophobic</fullName>
    </submittedName>
</protein>
<comment type="subcellular location">
    <subcellularLocation>
        <location evidence="1">Membrane</location>
    </subcellularLocation>
</comment>
<evidence type="ECO:0000256" key="6">
    <source>
        <dbReference type="SAM" id="Phobius"/>
    </source>
</evidence>
<dbReference type="InterPro" id="IPR000612">
    <property type="entry name" value="PMP3"/>
</dbReference>
<evidence type="ECO:0000256" key="2">
    <source>
        <dbReference type="ARBA" id="ARBA00009530"/>
    </source>
</evidence>
<evidence type="ECO:0000256" key="1">
    <source>
        <dbReference type="ARBA" id="ARBA00004370"/>
    </source>
</evidence>
<keyword evidence="3 6" id="KW-0812">Transmembrane</keyword>
<evidence type="ECO:0000256" key="5">
    <source>
        <dbReference type="ARBA" id="ARBA00023136"/>
    </source>
</evidence>
<evidence type="ECO:0000256" key="4">
    <source>
        <dbReference type="ARBA" id="ARBA00022989"/>
    </source>
</evidence>
<dbReference type="InParanoid" id="A0A5E4F2H8"/>
<reference evidence="8" key="1">
    <citation type="journal article" date="2020" name="Plant J.">
        <title>Transposons played a major role in the diversification between the closely related almond and peach genomes: results from the almond genome sequence.</title>
        <authorList>
            <person name="Alioto T."/>
            <person name="Alexiou K.G."/>
            <person name="Bardil A."/>
            <person name="Barteri F."/>
            <person name="Castanera R."/>
            <person name="Cruz F."/>
            <person name="Dhingra A."/>
            <person name="Duval H."/>
            <person name="Fernandez I Marti A."/>
            <person name="Frias L."/>
            <person name="Galan B."/>
            <person name="Garcia J.L."/>
            <person name="Howad W."/>
            <person name="Gomez-Garrido J."/>
            <person name="Gut M."/>
            <person name="Julca I."/>
            <person name="Morata J."/>
            <person name="Puigdomenech P."/>
            <person name="Ribeca P."/>
            <person name="Rubio Cabetas M.J."/>
            <person name="Vlasova A."/>
            <person name="Wirthensohn M."/>
            <person name="Garcia-Mas J."/>
            <person name="Gabaldon T."/>
            <person name="Casacuberta J.M."/>
            <person name="Arus P."/>
        </authorList>
    </citation>
    <scope>NUCLEOTIDE SEQUENCE [LARGE SCALE GENOMIC DNA]</scope>
    <source>
        <strain evidence="8">cv. Texas</strain>
    </source>
</reference>
<keyword evidence="4 6" id="KW-1133">Transmembrane helix</keyword>
<dbReference type="OMA" id="YAICFLH"/>
<dbReference type="Gramene" id="VVA22294">
    <property type="protein sequence ID" value="VVA22294"/>
    <property type="gene ID" value="Prudul26B004310"/>
</dbReference>
<dbReference type="GO" id="GO:0016020">
    <property type="term" value="C:membrane"/>
    <property type="evidence" value="ECO:0007669"/>
    <property type="project" value="UniProtKB-SubCell"/>
</dbReference>
<dbReference type="PANTHER" id="PTHR21659">
    <property type="entry name" value="HYDROPHOBIC PROTEIN RCI2 LOW TEMPERATURE AND SALT RESPONSIVE PROTEIN LTI6 -RELATED"/>
    <property type="match status" value="1"/>
</dbReference>
<comment type="similarity">
    <text evidence="2">Belongs to the UPF0057 (PMP3) family.</text>
</comment>
<dbReference type="PANTHER" id="PTHR21659:SF106">
    <property type="entry name" value="LOW TEMPERATURE AND SALT RESPONSIVE PROTEIN FAMILY"/>
    <property type="match status" value="1"/>
</dbReference>
<gene>
    <name evidence="7" type="ORF">ALMOND_2B004310</name>
</gene>
<keyword evidence="5 6" id="KW-0472">Membrane</keyword>
<name>A0A5E4F2H8_PRUDU</name>
<dbReference type="Pfam" id="PF01679">
    <property type="entry name" value="Pmp3"/>
    <property type="match status" value="1"/>
</dbReference>
<feature type="transmembrane region" description="Helical" evidence="6">
    <location>
        <begin position="71"/>
        <end position="99"/>
    </location>
</feature>
<dbReference type="AlphaFoldDB" id="A0A5E4F2H8"/>
<evidence type="ECO:0000313" key="7">
    <source>
        <dbReference type="EMBL" id="VVA22294.1"/>
    </source>
</evidence>
<proteinExistence type="inferred from homology"/>
<evidence type="ECO:0000313" key="8">
    <source>
        <dbReference type="Proteomes" id="UP000327085"/>
    </source>
</evidence>
<sequence length="117" mass="13719">MWPSRIKLRPNRQRQNPEPRGQFDLVWFLANKKKKKIQGRKMPSRCEIFCEILIAVLIPPLGVCLRHGCCTIEFCICLLLTLLGYIPGIIYALYAIVFVNRDEYFDEYRRPLYASPA</sequence>
<evidence type="ECO:0000256" key="3">
    <source>
        <dbReference type="ARBA" id="ARBA00022692"/>
    </source>
</evidence>
<dbReference type="FunCoup" id="A0A5E4F2H8">
    <property type="interactions" value="41"/>
</dbReference>